<gene>
    <name evidence="1" type="ORF">J4573_51500</name>
</gene>
<accession>A0A939PVI4</accession>
<name>A0A939PVI4_9ACTN</name>
<evidence type="ECO:0000313" key="2">
    <source>
        <dbReference type="Proteomes" id="UP000669179"/>
    </source>
</evidence>
<evidence type="ECO:0000313" key="1">
    <source>
        <dbReference type="EMBL" id="MBO2455581.1"/>
    </source>
</evidence>
<dbReference type="AlphaFoldDB" id="A0A939PVI4"/>
<keyword evidence="2" id="KW-1185">Reference proteome</keyword>
<dbReference type="Proteomes" id="UP000669179">
    <property type="component" value="Unassembled WGS sequence"/>
</dbReference>
<protein>
    <submittedName>
        <fullName evidence="1">Uncharacterized protein</fullName>
    </submittedName>
</protein>
<organism evidence="1 2">
    <name type="scientific">Actinomadura barringtoniae</name>
    <dbReference type="NCBI Taxonomy" id="1427535"/>
    <lineage>
        <taxon>Bacteria</taxon>
        <taxon>Bacillati</taxon>
        <taxon>Actinomycetota</taxon>
        <taxon>Actinomycetes</taxon>
        <taxon>Streptosporangiales</taxon>
        <taxon>Thermomonosporaceae</taxon>
        <taxon>Actinomadura</taxon>
    </lineage>
</organism>
<reference evidence="1" key="1">
    <citation type="submission" date="2021-03" db="EMBL/GenBank/DDBJ databases">
        <authorList>
            <person name="Kanchanasin P."/>
            <person name="Saeng-In P."/>
            <person name="Phongsopitanun W."/>
            <person name="Yuki M."/>
            <person name="Kudo T."/>
            <person name="Ohkuma M."/>
            <person name="Tanasupawat S."/>
        </authorList>
    </citation>
    <scope>NUCLEOTIDE SEQUENCE</scope>
    <source>
        <strain evidence="1">GKU 128</strain>
    </source>
</reference>
<dbReference type="EMBL" id="JAGEOJ010000038">
    <property type="protein sequence ID" value="MBO2455581.1"/>
    <property type="molecule type" value="Genomic_DNA"/>
</dbReference>
<comment type="caution">
    <text evidence="1">The sequence shown here is derived from an EMBL/GenBank/DDBJ whole genome shotgun (WGS) entry which is preliminary data.</text>
</comment>
<feature type="non-terminal residue" evidence="1">
    <location>
        <position position="1"/>
    </location>
</feature>
<dbReference type="RefSeq" id="WP_208263803.1">
    <property type="nucleotide sequence ID" value="NZ_JAGEOJ010000038.1"/>
</dbReference>
<proteinExistence type="predicted"/>
<sequence>QEAERRRKQMTEASGWPSRIRKVMEEDAQRRKEIADLMAPSAMFKFAEEAERQSKRIADLIRGSFPV</sequence>